<dbReference type="RefSeq" id="WP_125326104.1">
    <property type="nucleotide sequence ID" value="NZ_CP034328.1"/>
</dbReference>
<organism evidence="2 3">
    <name type="scientific">Tabrizicola piscis</name>
    <dbReference type="NCBI Taxonomy" id="2494374"/>
    <lineage>
        <taxon>Bacteria</taxon>
        <taxon>Pseudomonadati</taxon>
        <taxon>Pseudomonadota</taxon>
        <taxon>Alphaproteobacteria</taxon>
        <taxon>Rhodobacterales</taxon>
        <taxon>Paracoccaceae</taxon>
        <taxon>Tabrizicola</taxon>
    </lineage>
</organism>
<keyword evidence="2" id="KW-0808">Transferase</keyword>
<dbReference type="PANTHER" id="PTHR43179">
    <property type="entry name" value="RHAMNOSYLTRANSFERASE WBBL"/>
    <property type="match status" value="1"/>
</dbReference>
<name>A0A3S8U8Q7_9RHOB</name>
<sequence length="302" mass="32879">MDLSIVIVNWNTRDLLRDCLASVYAGLGTLQAEVWVVDNGSTDGSPAMLAEEFPRVRLIANPDNRGFAAANNQALSRASGRYVLLLNTDTLVHGSVLPDTVAWMDDHPGAAVLGPRILNADGTLQSSATAFPSLYRLARQTLGLHKHEAPNCGQTRLHRAEVISGCAMVVRRRAMALVGLLDEAFFFYGEETDWCRRFTRAGWDVVFVPVGEITHFGSGSVRRLNHRRDLMLTEGTVRLHAKHSGPMGALACYLLLAVFNASRAAGWGALALLHRPGAADRARHFRGVVAGYASAWPKAKRA</sequence>
<dbReference type="InterPro" id="IPR001173">
    <property type="entry name" value="Glyco_trans_2-like"/>
</dbReference>
<dbReference type="OrthoDB" id="9771846at2"/>
<feature type="domain" description="Glycosyltransferase 2-like" evidence="1">
    <location>
        <begin position="4"/>
        <end position="143"/>
    </location>
</feature>
<dbReference type="GO" id="GO:0016740">
    <property type="term" value="F:transferase activity"/>
    <property type="evidence" value="ECO:0007669"/>
    <property type="project" value="UniProtKB-KW"/>
</dbReference>
<accession>A0A3S8U8Q7</accession>
<dbReference type="SUPFAM" id="SSF53448">
    <property type="entry name" value="Nucleotide-diphospho-sugar transferases"/>
    <property type="match status" value="1"/>
</dbReference>
<reference evidence="2 3" key="1">
    <citation type="submission" date="2018-12" db="EMBL/GenBank/DDBJ databases">
        <title>Complete genome sequencing of Tabrizicola sp. K13M18.</title>
        <authorList>
            <person name="Bae J.-W."/>
        </authorList>
    </citation>
    <scope>NUCLEOTIDE SEQUENCE [LARGE SCALE GENOMIC DNA]</scope>
    <source>
        <strain evidence="2 3">K13M18</strain>
    </source>
</reference>
<dbReference type="Gene3D" id="3.90.550.10">
    <property type="entry name" value="Spore Coat Polysaccharide Biosynthesis Protein SpsA, Chain A"/>
    <property type="match status" value="1"/>
</dbReference>
<dbReference type="EMBL" id="CP034328">
    <property type="protein sequence ID" value="AZL59909.1"/>
    <property type="molecule type" value="Genomic_DNA"/>
</dbReference>
<evidence type="ECO:0000313" key="3">
    <source>
        <dbReference type="Proteomes" id="UP000282002"/>
    </source>
</evidence>
<dbReference type="PANTHER" id="PTHR43179:SF7">
    <property type="entry name" value="RHAMNOSYLTRANSFERASE WBBL"/>
    <property type="match status" value="1"/>
</dbReference>
<dbReference type="Pfam" id="PF00535">
    <property type="entry name" value="Glycos_transf_2"/>
    <property type="match status" value="1"/>
</dbReference>
<dbReference type="Proteomes" id="UP000282002">
    <property type="component" value="Chromosome"/>
</dbReference>
<dbReference type="KEGG" id="taw:EI545_14325"/>
<dbReference type="InterPro" id="IPR029044">
    <property type="entry name" value="Nucleotide-diphossugar_trans"/>
</dbReference>
<dbReference type="CDD" id="cd04186">
    <property type="entry name" value="GT_2_like_c"/>
    <property type="match status" value="1"/>
</dbReference>
<gene>
    <name evidence="2" type="ORF">EI545_14325</name>
</gene>
<proteinExistence type="predicted"/>
<dbReference type="AlphaFoldDB" id="A0A3S8U8Q7"/>
<evidence type="ECO:0000259" key="1">
    <source>
        <dbReference type="Pfam" id="PF00535"/>
    </source>
</evidence>
<evidence type="ECO:0000313" key="2">
    <source>
        <dbReference type="EMBL" id="AZL59909.1"/>
    </source>
</evidence>
<protein>
    <submittedName>
        <fullName evidence="2">Glycosyltransferase family 2 protein</fullName>
    </submittedName>
</protein>
<keyword evidence="3" id="KW-1185">Reference proteome</keyword>